<dbReference type="RefSeq" id="WP_228854118.1">
    <property type="nucleotide sequence ID" value="NZ_AP024086.1"/>
</dbReference>
<dbReference type="PANTHER" id="PTHR30069">
    <property type="entry name" value="TONB-DEPENDENT OUTER MEMBRANE RECEPTOR"/>
    <property type="match status" value="1"/>
</dbReference>
<dbReference type="Pfam" id="PF07715">
    <property type="entry name" value="Plug"/>
    <property type="match status" value="1"/>
</dbReference>
<dbReference type="InterPro" id="IPR010917">
    <property type="entry name" value="TonB_rcpt_CS"/>
</dbReference>
<feature type="domain" description="TonB-dependent receptor plug" evidence="6">
    <location>
        <begin position="20"/>
        <end position="128"/>
    </location>
</feature>
<keyword evidence="1" id="KW-0732">Signal</keyword>
<dbReference type="InterPro" id="IPR039426">
    <property type="entry name" value="TonB-dep_rcpt-like"/>
</dbReference>
<comment type="subcellular location">
    <subcellularLocation>
        <location evidence="3">Cell outer membrane</location>
        <topology evidence="3">Multi-pass membrane protein</topology>
    </subcellularLocation>
</comment>
<evidence type="ECO:0000256" key="1">
    <source>
        <dbReference type="ARBA" id="ARBA00022729"/>
    </source>
</evidence>
<dbReference type="GO" id="GO:0009279">
    <property type="term" value="C:cell outer membrane"/>
    <property type="evidence" value="ECO:0007669"/>
    <property type="project" value="UniProtKB-SubCell"/>
</dbReference>
<evidence type="ECO:0000259" key="6">
    <source>
        <dbReference type="Pfam" id="PF07715"/>
    </source>
</evidence>
<evidence type="ECO:0000256" key="4">
    <source>
        <dbReference type="RuleBase" id="RU003357"/>
    </source>
</evidence>
<comment type="similarity">
    <text evidence="3 4">Belongs to the TonB-dependent receptor family.</text>
</comment>
<dbReference type="PROSITE" id="PS52016">
    <property type="entry name" value="TONB_DEPENDENT_REC_3"/>
    <property type="match status" value="1"/>
</dbReference>
<dbReference type="InterPro" id="IPR000531">
    <property type="entry name" value="Beta-barrel_TonB"/>
</dbReference>
<accession>A0A8D5FHZ7</accession>
<keyword evidence="3" id="KW-0998">Cell outer membrane</keyword>
<sequence length="604" mass="67019">MFFDDEMLVQTASRHSKPLTEVAENLTVVNGTAIKAMNAHTLYEVLARVPGLFVTYDGMDFGSAASLTIHGASSEDLHRILVLLDGVRLNLSSNGNAILNGIPVSIIERLEIIKGPASSSWGSAMGGVVNIITKAAWKKGHEGQVYGSYGTADSREVRMELSGKGTDAGYYLFAGNQHSDGLTEDRFFNNTQVYVKGNATLKPGIRLVLSGGSFRPEWKNLNFPPADLMITAENRNGFFTSGLDQSVGNLLSFHLSGGIIARNYTKKYNVLSGLIGTPDETLSKQTWREKSYNLNSRLVYSDDIHTFVLGAEYAYNRLETSVDSTATAVVAWGTSSSSELPPATNKTVGVYLNDTLSWGRFTLTPGVRYDYNSISNDFISPSLGLVYRATENNRLRITAARGFSTPYFSLLRDISQNQSSNPNLKPEEIWSVQAGLETKSIPLLLCKTTLFFHNIDEIWEYSPNSGQIENGDNTKRSGFEIEVESVPFHGLSVTGGFTYTMDDPDNTSSEDFYNTQITVNYTNPELFSLQLFGTALKWLKGTTFEAEEDFIWDLNISRHFPSVSFASGFDLFMTVHNLFNGDQYWSSFYPNPERWVEAGLKFRF</sequence>
<dbReference type="EMBL" id="AP024086">
    <property type="protein sequence ID" value="BCL61693.1"/>
    <property type="molecule type" value="Genomic_DNA"/>
</dbReference>
<dbReference type="PROSITE" id="PS01156">
    <property type="entry name" value="TONB_DEPENDENT_REC_2"/>
    <property type="match status" value="1"/>
</dbReference>
<keyword evidence="3" id="KW-0813">Transport</keyword>
<protein>
    <submittedName>
        <fullName evidence="7">Ligand-gated TonB-dependent outer membrane channel</fullName>
    </submittedName>
</protein>
<evidence type="ECO:0000259" key="5">
    <source>
        <dbReference type="Pfam" id="PF00593"/>
    </source>
</evidence>
<dbReference type="PANTHER" id="PTHR30069:SF53">
    <property type="entry name" value="COLICIN I RECEPTOR-RELATED"/>
    <property type="match status" value="1"/>
</dbReference>
<dbReference type="GO" id="GO:0015344">
    <property type="term" value="F:siderophore uptake transmembrane transporter activity"/>
    <property type="evidence" value="ECO:0007669"/>
    <property type="project" value="TreeGrafter"/>
</dbReference>
<dbReference type="KEGG" id="dbk:DGMP_23860"/>
<name>A0A8D5FHZ7_9BACT</name>
<keyword evidence="3" id="KW-0812">Transmembrane</keyword>
<reference evidence="7" key="1">
    <citation type="submission" date="2020-09" db="EMBL/GenBank/DDBJ databases">
        <title>Desulfogranum mesoprofundum gen. nov., sp. nov., a novel mesophilic, sulfate-reducing chemolithoautotroph isolated from a deep-sea hydrothermal vent chimney in the Suiyo Seamount.</title>
        <authorList>
            <person name="Hashimoto Y."/>
            <person name="Nakagawa S."/>
        </authorList>
    </citation>
    <scope>NUCLEOTIDE SEQUENCE</scope>
    <source>
        <strain evidence="7">KT2</strain>
    </source>
</reference>
<keyword evidence="4" id="KW-0798">TonB box</keyword>
<feature type="domain" description="TonB-dependent receptor-like beta-barrel" evidence="5">
    <location>
        <begin position="180"/>
        <end position="538"/>
    </location>
</feature>
<keyword evidence="2" id="KW-0406">Ion transport</keyword>
<keyword evidence="3" id="KW-1134">Transmembrane beta strand</keyword>
<evidence type="ECO:0000256" key="3">
    <source>
        <dbReference type="PROSITE-ProRule" id="PRU01360"/>
    </source>
</evidence>
<evidence type="ECO:0000256" key="2">
    <source>
        <dbReference type="ARBA" id="ARBA00023065"/>
    </source>
</evidence>
<proteinExistence type="inferred from homology"/>
<gene>
    <name evidence="7" type="ORF">DGMP_23860</name>
</gene>
<evidence type="ECO:0000313" key="7">
    <source>
        <dbReference type="EMBL" id="BCL61693.1"/>
    </source>
</evidence>
<keyword evidence="8" id="KW-1185">Reference proteome</keyword>
<keyword evidence="3 4" id="KW-0472">Membrane</keyword>
<dbReference type="GO" id="GO:0044718">
    <property type="term" value="P:siderophore transmembrane transport"/>
    <property type="evidence" value="ECO:0007669"/>
    <property type="project" value="TreeGrafter"/>
</dbReference>
<dbReference type="AlphaFoldDB" id="A0A8D5FHZ7"/>
<organism evidence="7 8">
    <name type="scientific">Desulfomarina profundi</name>
    <dbReference type="NCBI Taxonomy" id="2772557"/>
    <lineage>
        <taxon>Bacteria</taxon>
        <taxon>Pseudomonadati</taxon>
        <taxon>Thermodesulfobacteriota</taxon>
        <taxon>Desulfobulbia</taxon>
        <taxon>Desulfobulbales</taxon>
        <taxon>Desulfobulbaceae</taxon>
        <taxon>Desulfomarina</taxon>
    </lineage>
</organism>
<dbReference type="Proteomes" id="UP000826725">
    <property type="component" value="Chromosome"/>
</dbReference>
<dbReference type="Pfam" id="PF00593">
    <property type="entry name" value="TonB_dep_Rec_b-barrel"/>
    <property type="match status" value="1"/>
</dbReference>
<dbReference type="InterPro" id="IPR012910">
    <property type="entry name" value="Plug_dom"/>
</dbReference>
<evidence type="ECO:0000313" key="8">
    <source>
        <dbReference type="Proteomes" id="UP000826725"/>
    </source>
</evidence>